<organism evidence="2 3">
    <name type="scientific">Wenyingzhuangia fucanilytica</name>
    <dbReference type="NCBI Taxonomy" id="1790137"/>
    <lineage>
        <taxon>Bacteria</taxon>
        <taxon>Pseudomonadati</taxon>
        <taxon>Bacteroidota</taxon>
        <taxon>Flavobacteriia</taxon>
        <taxon>Flavobacteriales</taxon>
        <taxon>Flavobacteriaceae</taxon>
        <taxon>Wenyingzhuangia</taxon>
    </lineage>
</organism>
<name>A0A1B1Y5L2_9FLAO</name>
<dbReference type="SUPFAM" id="SSF51658">
    <property type="entry name" value="Xylose isomerase-like"/>
    <property type="match status" value="1"/>
</dbReference>
<dbReference type="OrthoDB" id="1114629at2"/>
<dbReference type="Gene3D" id="3.20.20.150">
    <property type="entry name" value="Divalent-metal-dependent TIM barrel enzymes"/>
    <property type="match status" value="1"/>
</dbReference>
<evidence type="ECO:0000313" key="2">
    <source>
        <dbReference type="EMBL" id="ANW96066.1"/>
    </source>
</evidence>
<dbReference type="InterPro" id="IPR036237">
    <property type="entry name" value="Xyl_isomerase-like_sf"/>
</dbReference>
<dbReference type="RefSeq" id="WP_068825814.1">
    <property type="nucleotide sequence ID" value="NZ_CP014224.1"/>
</dbReference>
<evidence type="ECO:0000259" key="1">
    <source>
        <dbReference type="Pfam" id="PF01261"/>
    </source>
</evidence>
<proteinExistence type="predicted"/>
<dbReference type="Pfam" id="PF01261">
    <property type="entry name" value="AP_endonuc_2"/>
    <property type="match status" value="1"/>
</dbReference>
<keyword evidence="3" id="KW-1185">Reference proteome</keyword>
<feature type="domain" description="Xylose isomerase-like TIM barrel" evidence="1">
    <location>
        <begin position="86"/>
        <end position="318"/>
    </location>
</feature>
<dbReference type="STRING" id="1790137.AXE80_07150"/>
<protein>
    <recommendedName>
        <fullName evidence="1">Xylose isomerase-like TIM barrel domain-containing protein</fullName>
    </recommendedName>
</protein>
<dbReference type="AlphaFoldDB" id="A0A1B1Y5L2"/>
<dbReference type="InterPro" id="IPR050312">
    <property type="entry name" value="IolE/XylAMocC-like"/>
</dbReference>
<dbReference type="PANTHER" id="PTHR12110:SF53">
    <property type="entry name" value="BLR5974 PROTEIN"/>
    <property type="match status" value="1"/>
</dbReference>
<dbReference type="EMBL" id="CP014224">
    <property type="protein sequence ID" value="ANW96066.1"/>
    <property type="molecule type" value="Genomic_DNA"/>
</dbReference>
<dbReference type="KEGG" id="wfu:AXE80_07150"/>
<evidence type="ECO:0000313" key="3">
    <source>
        <dbReference type="Proteomes" id="UP000092967"/>
    </source>
</evidence>
<reference evidence="2 3" key="1">
    <citation type="submission" date="2016-02" db="EMBL/GenBank/DDBJ databases">
        <authorList>
            <person name="Wen L."/>
            <person name="He K."/>
            <person name="Yang H."/>
        </authorList>
    </citation>
    <scope>NUCLEOTIDE SEQUENCE [LARGE SCALE GENOMIC DNA]</scope>
    <source>
        <strain evidence="2 3">CZ1127</strain>
    </source>
</reference>
<dbReference type="InterPro" id="IPR013022">
    <property type="entry name" value="Xyl_isomerase-like_TIM-brl"/>
</dbReference>
<gene>
    <name evidence="2" type="ORF">AXE80_07150</name>
</gene>
<dbReference type="PANTHER" id="PTHR12110">
    <property type="entry name" value="HYDROXYPYRUVATE ISOMERASE"/>
    <property type="match status" value="1"/>
</dbReference>
<dbReference type="Proteomes" id="UP000092967">
    <property type="component" value="Chromosome"/>
</dbReference>
<accession>A0A1B1Y5L2</accession>
<sequence>MNRRSFIQKTSAASLLISTSPSLLYANQKLSPPEVEPFRISLSQWGYERDIFGQGRANNKWFKKMLVEDPKQVLQGTLDPTDIVIKAKNLGLHGVDLVSSMIQAHQHDKQWLWNFKAKAKDHHVKFICMMADGAYKIGDYNAENRKKAILEHQKWIDASAELGCEHVRINPFGTGTYLQMLNNCASSLTILSEYAKKQGIKISIENHGHPSSNGAWANMLIETVQPKNLGLFLDYGNFFMGGFSVRPRRYYDAKQGMEDLAPFATGISAKTKEFTVDGKEANIDYDMCMEETMKHKFKGWVSAEYAGKDLSCDQGAQKTVALLQHYQQKYKEPSIS</sequence>